<evidence type="ECO:0000256" key="2">
    <source>
        <dbReference type="HAMAP-Rule" id="MF_01940"/>
    </source>
</evidence>
<dbReference type="RefSeq" id="WP_342628940.1">
    <property type="nucleotide sequence ID" value="NZ_CP152276.1"/>
</dbReference>
<sequence length="193" mass="21195">MRLFVAFEIGPPLRDAMAALRGSLGGVRWTEPETYHLTLRFIGEVRERARQEEIHHALAAIRAPSCLLVPEGPGLFAHGEGRDTLWIGIARTDALMHLQRKIDTALTRAGIAIADRRKFIPHVTIGTLPRQFPGTVPSAAQSPTHSTALSAWMARWGATPLPPLEAAQFTLYRSVRGAGQPVYVPLADYDFGQ</sequence>
<dbReference type="Pfam" id="PF13563">
    <property type="entry name" value="2_5_RNA_ligase2"/>
    <property type="match status" value="1"/>
</dbReference>
<dbReference type="EC" id="3.1.4.58" evidence="2"/>
<evidence type="ECO:0000313" key="3">
    <source>
        <dbReference type="EMBL" id="XAE43498.1"/>
    </source>
</evidence>
<dbReference type="PANTHER" id="PTHR35561">
    <property type="entry name" value="RNA 2',3'-CYCLIC PHOSPHODIESTERASE"/>
    <property type="match status" value="1"/>
</dbReference>
<keyword evidence="1 2" id="KW-0378">Hydrolase</keyword>
<keyword evidence="4" id="KW-1185">Reference proteome</keyword>
<dbReference type="Proteomes" id="UP001449795">
    <property type="component" value="Chromosome"/>
</dbReference>
<dbReference type="InterPro" id="IPR009097">
    <property type="entry name" value="Cyclic_Pdiesterase"/>
</dbReference>
<proteinExistence type="inferred from homology"/>
<dbReference type="PANTHER" id="PTHR35561:SF1">
    <property type="entry name" value="RNA 2',3'-CYCLIC PHOSPHODIESTERASE"/>
    <property type="match status" value="1"/>
</dbReference>
<dbReference type="Gene3D" id="3.90.1140.10">
    <property type="entry name" value="Cyclic phosphodiesterase"/>
    <property type="match status" value="1"/>
</dbReference>
<dbReference type="SUPFAM" id="SSF55144">
    <property type="entry name" value="LigT-like"/>
    <property type="match status" value="1"/>
</dbReference>
<dbReference type="EMBL" id="CP152276">
    <property type="protein sequence ID" value="XAE43498.1"/>
    <property type="molecule type" value="Genomic_DNA"/>
</dbReference>
<comment type="catalytic activity">
    <reaction evidence="2">
        <text>a 3'-end 2',3'-cyclophospho-ribonucleotide-RNA + H2O = a 3'-end 2'-phospho-ribonucleotide-RNA + H(+)</text>
        <dbReference type="Rhea" id="RHEA:11828"/>
        <dbReference type="Rhea" id="RHEA-COMP:10464"/>
        <dbReference type="Rhea" id="RHEA-COMP:17353"/>
        <dbReference type="ChEBI" id="CHEBI:15377"/>
        <dbReference type="ChEBI" id="CHEBI:15378"/>
        <dbReference type="ChEBI" id="CHEBI:83064"/>
        <dbReference type="ChEBI" id="CHEBI:173113"/>
        <dbReference type="EC" id="3.1.4.58"/>
    </reaction>
</comment>
<accession>A0ABZ3D799</accession>
<name>A0ABZ3D799_9PROT</name>
<feature type="active site" description="Proton acceptor" evidence="2">
    <location>
        <position position="122"/>
    </location>
</feature>
<dbReference type="NCBIfam" id="TIGR02258">
    <property type="entry name" value="2_5_ligase"/>
    <property type="match status" value="1"/>
</dbReference>
<comment type="similarity">
    <text evidence="2">Belongs to the 2H phosphoesterase superfamily. ThpR family.</text>
</comment>
<dbReference type="HAMAP" id="MF_01940">
    <property type="entry name" value="RNA_CPDase"/>
    <property type="match status" value="1"/>
</dbReference>
<organism evidence="3 4">
    <name type="scientific">Nguyenibacter vanlangensis</name>
    <dbReference type="NCBI Taxonomy" id="1216886"/>
    <lineage>
        <taxon>Bacteria</taxon>
        <taxon>Pseudomonadati</taxon>
        <taxon>Pseudomonadota</taxon>
        <taxon>Alphaproteobacteria</taxon>
        <taxon>Acetobacterales</taxon>
        <taxon>Acetobacteraceae</taxon>
        <taxon>Nguyenibacter</taxon>
    </lineage>
</organism>
<feature type="short sequence motif" description="HXTX 2" evidence="2">
    <location>
        <begin position="122"/>
        <end position="125"/>
    </location>
</feature>
<gene>
    <name evidence="3" type="primary">thpR</name>
    <name evidence="3" type="ORF">AAC691_03315</name>
</gene>
<dbReference type="InterPro" id="IPR004175">
    <property type="entry name" value="RNA_CPDase"/>
</dbReference>
<reference evidence="3 4" key="1">
    <citation type="submission" date="2024-04" db="EMBL/GenBank/DDBJ databases">
        <title>Complete genome sequence of Nguyenibacter vanlangesis HBCM-1154, a strain capable of nitrogen fixation, IAA production, and phosphorus solubilization isolated from sugarcane soil.</title>
        <authorList>
            <person name="MY HANH P."/>
        </authorList>
    </citation>
    <scope>NUCLEOTIDE SEQUENCE [LARGE SCALE GENOMIC DNA]</scope>
    <source>
        <strain evidence="3 4">HBCM 1154</strain>
    </source>
</reference>
<feature type="active site" description="Proton donor" evidence="2">
    <location>
        <position position="36"/>
    </location>
</feature>
<evidence type="ECO:0000313" key="4">
    <source>
        <dbReference type="Proteomes" id="UP001449795"/>
    </source>
</evidence>
<evidence type="ECO:0000256" key="1">
    <source>
        <dbReference type="ARBA" id="ARBA00022801"/>
    </source>
</evidence>
<protein>
    <recommendedName>
        <fullName evidence="2">RNA 2',3'-cyclic phosphodiesterase</fullName>
        <shortName evidence="2">RNA 2',3'-CPDase</shortName>
        <ecNumber evidence="2">3.1.4.58</ecNumber>
    </recommendedName>
</protein>
<comment type="function">
    <text evidence="2">Hydrolyzes RNA 2',3'-cyclic phosphodiester to an RNA 2'-phosphomonoester.</text>
</comment>
<feature type="short sequence motif" description="HXTX 1" evidence="2">
    <location>
        <begin position="36"/>
        <end position="39"/>
    </location>
</feature>